<keyword evidence="3" id="KW-1185">Reference proteome</keyword>
<evidence type="ECO:0000313" key="2">
    <source>
        <dbReference type="EMBL" id="WDE98857.1"/>
    </source>
</evidence>
<dbReference type="RefSeq" id="WP_274153726.1">
    <property type="nucleotide sequence ID" value="NZ_CP117812.1"/>
</dbReference>
<accession>A0ABY7VYR1</accession>
<protein>
    <recommendedName>
        <fullName evidence="4">DUF5666 domain-containing protein</fullName>
    </recommendedName>
</protein>
<proteinExistence type="predicted"/>
<feature type="signal peptide" evidence="1">
    <location>
        <begin position="1"/>
        <end position="19"/>
    </location>
</feature>
<dbReference type="Proteomes" id="UP001214250">
    <property type="component" value="Chromosome 2"/>
</dbReference>
<keyword evidence="1" id="KW-0732">Signal</keyword>
<feature type="chain" id="PRO_5045072226" description="DUF5666 domain-containing protein" evidence="1">
    <location>
        <begin position="20"/>
        <end position="107"/>
    </location>
</feature>
<gene>
    <name evidence="2" type="ORF">PQO03_13535</name>
</gene>
<evidence type="ECO:0000313" key="3">
    <source>
        <dbReference type="Proteomes" id="UP001214250"/>
    </source>
</evidence>
<evidence type="ECO:0008006" key="4">
    <source>
        <dbReference type="Google" id="ProtNLM"/>
    </source>
</evidence>
<organism evidence="2 3">
    <name type="scientific">Lentisphaera profundi</name>
    <dbReference type="NCBI Taxonomy" id="1658616"/>
    <lineage>
        <taxon>Bacteria</taxon>
        <taxon>Pseudomonadati</taxon>
        <taxon>Lentisphaerota</taxon>
        <taxon>Lentisphaeria</taxon>
        <taxon>Lentisphaerales</taxon>
        <taxon>Lentisphaeraceae</taxon>
        <taxon>Lentisphaera</taxon>
    </lineage>
</organism>
<reference evidence="2 3" key="1">
    <citation type="submission" date="2023-02" db="EMBL/GenBank/DDBJ databases">
        <title>Genome sequence of Lentisphaera profundi SAORIC-696.</title>
        <authorList>
            <person name="Kim e."/>
            <person name="Cho J.-C."/>
            <person name="Choi A."/>
            <person name="Kang I."/>
        </authorList>
    </citation>
    <scope>NUCLEOTIDE SEQUENCE [LARGE SCALE GENOMIC DNA]</scope>
    <source>
        <strain evidence="2 3">SAORIC-696</strain>
    </source>
</reference>
<sequence length="107" mass="11636">MKKLITILLVLLIASPIMAKEKKAKALKGKVVSITAEAATFKIKKDEKQYKVTADTKILDKDGAAVAPADVKFKMASIKTDPADATTLIEIKELAKKAKAPKKKKEE</sequence>
<name>A0ABY7VYR1_9BACT</name>
<evidence type="ECO:0000256" key="1">
    <source>
        <dbReference type="SAM" id="SignalP"/>
    </source>
</evidence>
<dbReference type="EMBL" id="CP117812">
    <property type="protein sequence ID" value="WDE98857.1"/>
    <property type="molecule type" value="Genomic_DNA"/>
</dbReference>